<dbReference type="PANTHER" id="PTHR12149">
    <property type="entry name" value="FRUCTOSAMINE 3 KINASE-RELATED PROTEIN"/>
    <property type="match status" value="1"/>
</dbReference>
<reference evidence="3" key="2">
    <citation type="submission" date="2020-09" db="EMBL/GenBank/DDBJ databases">
        <authorList>
            <person name="Sun Q."/>
            <person name="Zhou Y."/>
        </authorList>
    </citation>
    <scope>NUCLEOTIDE SEQUENCE</scope>
    <source>
        <strain evidence="3">CGMCC 1.15762</strain>
    </source>
</reference>
<organism evidence="3 4">
    <name type="scientific">Salipiger pallidus</name>
    <dbReference type="NCBI Taxonomy" id="1775170"/>
    <lineage>
        <taxon>Bacteria</taxon>
        <taxon>Pseudomonadati</taxon>
        <taxon>Pseudomonadota</taxon>
        <taxon>Alphaproteobacteria</taxon>
        <taxon>Rhodobacterales</taxon>
        <taxon>Roseobacteraceae</taxon>
        <taxon>Salipiger</taxon>
    </lineage>
</organism>
<protein>
    <submittedName>
        <fullName evidence="3">Fructosamine kinase</fullName>
    </submittedName>
</protein>
<dbReference type="RefSeq" id="WP_188789028.1">
    <property type="nucleotide sequence ID" value="NZ_BMJV01000001.1"/>
</dbReference>
<dbReference type="Gene3D" id="3.90.1200.10">
    <property type="match status" value="1"/>
</dbReference>
<reference evidence="3" key="1">
    <citation type="journal article" date="2014" name="Int. J. Syst. Evol. Microbiol.">
        <title>Complete genome sequence of Corynebacterium casei LMG S-19264T (=DSM 44701T), isolated from a smear-ripened cheese.</title>
        <authorList>
            <consortium name="US DOE Joint Genome Institute (JGI-PGF)"/>
            <person name="Walter F."/>
            <person name="Albersmeier A."/>
            <person name="Kalinowski J."/>
            <person name="Ruckert C."/>
        </authorList>
    </citation>
    <scope>NUCLEOTIDE SEQUENCE</scope>
    <source>
        <strain evidence="3">CGMCC 1.15762</strain>
    </source>
</reference>
<proteinExistence type="inferred from homology"/>
<evidence type="ECO:0000256" key="2">
    <source>
        <dbReference type="PIRNR" id="PIRNR006221"/>
    </source>
</evidence>
<dbReference type="PIRSF" id="PIRSF006221">
    <property type="entry name" value="Ketosamine-3-kinase"/>
    <property type="match status" value="1"/>
</dbReference>
<comment type="similarity">
    <text evidence="1 2">Belongs to the fructosamine kinase family.</text>
</comment>
<evidence type="ECO:0000256" key="1">
    <source>
        <dbReference type="ARBA" id="ARBA00009460"/>
    </source>
</evidence>
<dbReference type="EMBL" id="BMJV01000001">
    <property type="protein sequence ID" value="GGG64861.1"/>
    <property type="molecule type" value="Genomic_DNA"/>
</dbReference>
<keyword evidence="4" id="KW-1185">Reference proteome</keyword>
<gene>
    <name evidence="3" type="ORF">GCM10011415_09460</name>
</gene>
<accession>A0A8J3EFL0</accession>
<dbReference type="Proteomes" id="UP000617145">
    <property type="component" value="Unassembled WGS sequence"/>
</dbReference>
<keyword evidence="2 3" id="KW-0418">Kinase</keyword>
<dbReference type="Pfam" id="PF03881">
    <property type="entry name" value="Fructosamin_kin"/>
    <property type="match status" value="1"/>
</dbReference>
<dbReference type="SUPFAM" id="SSF56112">
    <property type="entry name" value="Protein kinase-like (PK-like)"/>
    <property type="match status" value="1"/>
</dbReference>
<name>A0A8J3EFL0_9RHOB</name>
<sequence length="265" mass="28970">MSMEGLDRLLGAEVVSASALHGGDLSEVVKVALDDGRVMAVKRGPKVATEARMLQAMARAGAPVPQVLMQAGDMLCLEWLPEAPPTPETWEALGASLRALHATTGDGYGWAEDYAFGRLPIRNATTESWPEFWARQRLLPFLPSLPMALVRRLEALARALPDYLPEAPPASLLHGDLWTGNTHFGEGHAWMIDPACYCGHAEVDLAMLELFGQPHPAFWTGYGPTEPGREERRPFYQLFPALVHLSLFGAGYQSMVARLISSARV</sequence>
<dbReference type="GO" id="GO:0016301">
    <property type="term" value="F:kinase activity"/>
    <property type="evidence" value="ECO:0007669"/>
    <property type="project" value="UniProtKB-UniRule"/>
</dbReference>
<comment type="caution">
    <text evidence="3">The sequence shown here is derived from an EMBL/GenBank/DDBJ whole genome shotgun (WGS) entry which is preliminary data.</text>
</comment>
<dbReference type="InterPro" id="IPR011009">
    <property type="entry name" value="Kinase-like_dom_sf"/>
</dbReference>
<dbReference type="PANTHER" id="PTHR12149:SF8">
    <property type="entry name" value="PROTEIN-RIBULOSAMINE 3-KINASE"/>
    <property type="match status" value="1"/>
</dbReference>
<dbReference type="Gene3D" id="3.30.200.20">
    <property type="entry name" value="Phosphorylase Kinase, domain 1"/>
    <property type="match status" value="1"/>
</dbReference>
<dbReference type="AlphaFoldDB" id="A0A8J3EFL0"/>
<evidence type="ECO:0000313" key="4">
    <source>
        <dbReference type="Proteomes" id="UP000617145"/>
    </source>
</evidence>
<evidence type="ECO:0000313" key="3">
    <source>
        <dbReference type="EMBL" id="GGG64861.1"/>
    </source>
</evidence>
<dbReference type="InterPro" id="IPR016477">
    <property type="entry name" value="Fructo-/Ketosamine-3-kinase"/>
</dbReference>
<keyword evidence="2" id="KW-0808">Transferase</keyword>